<evidence type="ECO:0000256" key="1">
    <source>
        <dbReference type="ARBA" id="ARBA00008561"/>
    </source>
</evidence>
<reference evidence="6" key="1">
    <citation type="journal article" date="2010" name="Proc. Natl. Acad. Sci. U.S.A.">
        <title>Targeted metagenomics and ecology of globally important uncultured eukaryotic phytoplankton.</title>
        <authorList>
            <person name="Cuvelier M.L."/>
            <person name="Allen A.E."/>
            <person name="Monier A."/>
            <person name="McCrow J.P."/>
            <person name="Messie M."/>
            <person name="Tringe S.G."/>
            <person name="Woyke T."/>
            <person name="Welsh R.M."/>
            <person name="Ishoey T."/>
            <person name="Lee J.H."/>
            <person name="Binder B.J."/>
            <person name="Dupont C.L."/>
            <person name="Latasa M."/>
            <person name="Guigand C."/>
            <person name="Buck K.R."/>
            <person name="Hilton J."/>
            <person name="Thiagarajan M."/>
            <person name="Caler E."/>
            <person name="Read B."/>
            <person name="Lasken R.S."/>
            <person name="Chavez F.P."/>
            <person name="Worden A.Z."/>
        </authorList>
    </citation>
    <scope>NUCLEOTIDE SEQUENCE</scope>
</reference>
<evidence type="ECO:0000256" key="5">
    <source>
        <dbReference type="ARBA" id="ARBA00035379"/>
    </source>
</evidence>
<proteinExistence type="inferred from homology"/>
<organism evidence="6">
    <name type="scientific">uncultured prymnesiophyte C19847</name>
    <dbReference type="NCBI Taxonomy" id="858394"/>
    <lineage>
        <taxon>Eukaryota</taxon>
        <taxon>Haptista</taxon>
        <taxon>Haptophyta</taxon>
        <taxon>environmental samples</taxon>
    </lineage>
</organism>
<evidence type="ECO:0000256" key="2">
    <source>
        <dbReference type="ARBA" id="ARBA00011458"/>
    </source>
</evidence>
<dbReference type="PANTHER" id="PTHR35108">
    <property type="entry name" value="30S RIBOSOMAL PROTEIN 3, CHLOROPLASTIC"/>
    <property type="match status" value="1"/>
</dbReference>
<dbReference type="GO" id="GO:0005840">
    <property type="term" value="C:ribosome"/>
    <property type="evidence" value="ECO:0007669"/>
    <property type="project" value="UniProtKB-KW"/>
</dbReference>
<dbReference type="PANTHER" id="PTHR35108:SF1">
    <property type="entry name" value="OS04G0461100 PROTEIN"/>
    <property type="match status" value="1"/>
</dbReference>
<keyword evidence="6" id="KW-0150">Chloroplast</keyword>
<name>D9MYK6_9EUKA</name>
<keyword evidence="3" id="KW-0689">Ribosomal protein</keyword>
<keyword evidence="6" id="KW-0934">Plastid</keyword>
<evidence type="ECO:0000256" key="3">
    <source>
        <dbReference type="ARBA" id="ARBA00022980"/>
    </source>
</evidence>
<dbReference type="InterPro" id="IPR038447">
    <property type="entry name" value="PSRP-3/Ycf65_sf"/>
</dbReference>
<dbReference type="GO" id="GO:0006412">
    <property type="term" value="P:translation"/>
    <property type="evidence" value="ECO:0007669"/>
    <property type="project" value="InterPro"/>
</dbReference>
<gene>
    <name evidence="6" type="primary">ycf65</name>
</gene>
<dbReference type="InterPro" id="IPR006924">
    <property type="entry name" value="Ribosomal_cS23-like"/>
</dbReference>
<protein>
    <recommendedName>
        <fullName evidence="5">30S ribosomal protein 3, chloroplastic</fullName>
    </recommendedName>
</protein>
<evidence type="ECO:0000313" key="6">
    <source>
        <dbReference type="EMBL" id="ADJ57449.1"/>
    </source>
</evidence>
<dbReference type="GO" id="GO:0003735">
    <property type="term" value="F:structural constituent of ribosome"/>
    <property type="evidence" value="ECO:0007669"/>
    <property type="project" value="InterPro"/>
</dbReference>
<dbReference type="Pfam" id="PF04839">
    <property type="entry name" value="PSRP-3_Ycf65"/>
    <property type="match status" value="1"/>
</dbReference>
<dbReference type="Gene3D" id="3.30.390.140">
    <property type="match status" value="1"/>
</dbReference>
<geneLocation type="chloroplast" evidence="6"/>
<sequence>MSFPIELKLVWQEQFLGLSLNQIIDNHSIPMTSYFIWPKTDAWEQLKFELDSKPWLQEAEKVMVLNNITRLMNQWREKRSISQLTDIEMRFSATIVPD</sequence>
<keyword evidence="4" id="KW-0687">Ribonucleoprotein</keyword>
<evidence type="ECO:0000256" key="4">
    <source>
        <dbReference type="ARBA" id="ARBA00023274"/>
    </source>
</evidence>
<dbReference type="EMBL" id="HM565909">
    <property type="protein sequence ID" value="ADJ57449.1"/>
    <property type="molecule type" value="Genomic_DNA"/>
</dbReference>
<dbReference type="GO" id="GO:1990904">
    <property type="term" value="C:ribonucleoprotein complex"/>
    <property type="evidence" value="ECO:0007669"/>
    <property type="project" value="UniProtKB-KW"/>
</dbReference>
<comment type="similarity">
    <text evidence="1">Belongs to the chloroplast-specific ribosomal protein cS23 family.</text>
</comment>
<accession>D9MYK6</accession>
<dbReference type="AlphaFoldDB" id="D9MYK6"/>
<comment type="subunit">
    <text evidence="2">Part of the 30S ribosomal subunit.</text>
</comment>